<sequence length="66" mass="7480">MNQQLPWNLIPEGAAFWVCPAWVITSGEIPLWTVVVGTTKGVRREAESEGRLRQSTEPMNKKWLQG</sequence>
<gene>
    <name evidence="2" type="ORF">DIS17_02560</name>
</gene>
<name>A0AAJ5KBW7_LEVBR</name>
<dbReference type="EMBL" id="QFDK01000002">
    <property type="protein sequence ID" value="TOZ05556.1"/>
    <property type="molecule type" value="Genomic_DNA"/>
</dbReference>
<evidence type="ECO:0000313" key="3">
    <source>
        <dbReference type="Proteomes" id="UP000785759"/>
    </source>
</evidence>
<feature type="compositionally biased region" description="Basic and acidic residues" evidence="1">
    <location>
        <begin position="45"/>
        <end position="54"/>
    </location>
</feature>
<dbReference type="Proteomes" id="UP000785759">
    <property type="component" value="Unassembled WGS sequence"/>
</dbReference>
<proteinExistence type="predicted"/>
<feature type="region of interest" description="Disordered" evidence="1">
    <location>
        <begin position="45"/>
        <end position="66"/>
    </location>
</feature>
<protein>
    <submittedName>
        <fullName evidence="2">Uncharacterized protein</fullName>
    </submittedName>
</protein>
<evidence type="ECO:0000256" key="1">
    <source>
        <dbReference type="SAM" id="MobiDB-lite"/>
    </source>
</evidence>
<reference evidence="2" key="1">
    <citation type="submission" date="2018-05" db="EMBL/GenBank/DDBJ databases">
        <title>Genome Comparison of Lactic Acid Bacteria Isolated from non-Wheat Sourdough.</title>
        <authorList>
            <person name="Rice T."/>
            <person name="Axel C."/>
            <person name="Lynch K.M."/>
            <person name="Benz C."/>
            <person name="Arendt E.K."/>
            <person name="Coffey A."/>
        </authorList>
    </citation>
    <scope>NUCLEOTIDE SEQUENCE</scope>
    <source>
        <strain evidence="2">TR055</strain>
    </source>
</reference>
<comment type="caution">
    <text evidence="2">The sequence shown here is derived from an EMBL/GenBank/DDBJ whole genome shotgun (WGS) entry which is preliminary data.</text>
</comment>
<evidence type="ECO:0000313" key="2">
    <source>
        <dbReference type="EMBL" id="TOZ05556.1"/>
    </source>
</evidence>
<accession>A0AAJ5KBW7</accession>
<organism evidence="2 3">
    <name type="scientific">Levilactobacillus brevis</name>
    <name type="common">Lactobacillus brevis</name>
    <dbReference type="NCBI Taxonomy" id="1580"/>
    <lineage>
        <taxon>Bacteria</taxon>
        <taxon>Bacillati</taxon>
        <taxon>Bacillota</taxon>
        <taxon>Bacilli</taxon>
        <taxon>Lactobacillales</taxon>
        <taxon>Lactobacillaceae</taxon>
        <taxon>Levilactobacillus</taxon>
    </lineage>
</organism>
<dbReference type="AlphaFoldDB" id="A0AAJ5KBW7"/>